<dbReference type="AlphaFoldDB" id="A0AAP0LEK3"/>
<gene>
    <name evidence="2" type="ORF">Syun_001937</name>
</gene>
<protein>
    <submittedName>
        <fullName evidence="2">Uncharacterized protein</fullName>
    </submittedName>
</protein>
<reference evidence="2 3" key="1">
    <citation type="submission" date="2024-01" db="EMBL/GenBank/DDBJ databases">
        <title>Genome assemblies of Stephania.</title>
        <authorList>
            <person name="Yang L."/>
        </authorList>
    </citation>
    <scope>NUCLEOTIDE SEQUENCE [LARGE SCALE GENOMIC DNA]</scope>
    <source>
        <strain evidence="2">YNDBR</strain>
        <tissue evidence="2">Leaf</tissue>
    </source>
</reference>
<feature type="region of interest" description="Disordered" evidence="1">
    <location>
        <begin position="53"/>
        <end position="88"/>
    </location>
</feature>
<name>A0AAP0LEK3_9MAGN</name>
<keyword evidence="3" id="KW-1185">Reference proteome</keyword>
<evidence type="ECO:0000313" key="3">
    <source>
        <dbReference type="Proteomes" id="UP001420932"/>
    </source>
</evidence>
<comment type="caution">
    <text evidence="2">The sequence shown here is derived from an EMBL/GenBank/DDBJ whole genome shotgun (WGS) entry which is preliminary data.</text>
</comment>
<accession>A0AAP0LEK3</accession>
<organism evidence="2 3">
    <name type="scientific">Stephania yunnanensis</name>
    <dbReference type="NCBI Taxonomy" id="152371"/>
    <lineage>
        <taxon>Eukaryota</taxon>
        <taxon>Viridiplantae</taxon>
        <taxon>Streptophyta</taxon>
        <taxon>Embryophyta</taxon>
        <taxon>Tracheophyta</taxon>
        <taxon>Spermatophyta</taxon>
        <taxon>Magnoliopsida</taxon>
        <taxon>Ranunculales</taxon>
        <taxon>Menispermaceae</taxon>
        <taxon>Menispermoideae</taxon>
        <taxon>Cissampelideae</taxon>
        <taxon>Stephania</taxon>
    </lineage>
</organism>
<evidence type="ECO:0000313" key="2">
    <source>
        <dbReference type="EMBL" id="KAK9169797.1"/>
    </source>
</evidence>
<dbReference type="Proteomes" id="UP001420932">
    <property type="component" value="Unassembled WGS sequence"/>
</dbReference>
<sequence length="88" mass="9065">MEVVEVRLVGGGTGRNSGELATVEAAKAGPVGRCGTKPRCEAAVDAAAVPAVEGDNDGDRFSGSSEMRSEEDEGRRCGGSETGILRRR</sequence>
<evidence type="ECO:0000256" key="1">
    <source>
        <dbReference type="SAM" id="MobiDB-lite"/>
    </source>
</evidence>
<dbReference type="EMBL" id="JBBNAF010000001">
    <property type="protein sequence ID" value="KAK9169797.1"/>
    <property type="molecule type" value="Genomic_DNA"/>
</dbReference>
<proteinExistence type="predicted"/>